<evidence type="ECO:0000313" key="1">
    <source>
        <dbReference type="EnsemblPlants" id="Solyc09g030385.1.1"/>
    </source>
</evidence>
<organism evidence="1">
    <name type="scientific">Solanum lycopersicum</name>
    <name type="common">Tomato</name>
    <name type="synonym">Lycopersicon esculentum</name>
    <dbReference type="NCBI Taxonomy" id="4081"/>
    <lineage>
        <taxon>Eukaryota</taxon>
        <taxon>Viridiplantae</taxon>
        <taxon>Streptophyta</taxon>
        <taxon>Embryophyta</taxon>
        <taxon>Tracheophyta</taxon>
        <taxon>Spermatophyta</taxon>
        <taxon>Magnoliopsida</taxon>
        <taxon>eudicotyledons</taxon>
        <taxon>Gunneridae</taxon>
        <taxon>Pentapetalae</taxon>
        <taxon>asterids</taxon>
        <taxon>lamiids</taxon>
        <taxon>Solanales</taxon>
        <taxon>Solanaceae</taxon>
        <taxon>Solanoideae</taxon>
        <taxon>Solaneae</taxon>
        <taxon>Solanum</taxon>
        <taxon>Solanum subgen. Lycopersicon</taxon>
    </lineage>
</organism>
<dbReference type="Gramene" id="Solyc09g030385.1.1">
    <property type="protein sequence ID" value="Solyc09g030385.1.1"/>
    <property type="gene ID" value="Solyc09g030385.1"/>
</dbReference>
<evidence type="ECO:0000313" key="2">
    <source>
        <dbReference type="Proteomes" id="UP000004994"/>
    </source>
</evidence>
<dbReference type="InParanoid" id="A0A3Q7I2C9"/>
<protein>
    <submittedName>
        <fullName evidence="1">Uncharacterized protein</fullName>
    </submittedName>
</protein>
<dbReference type="EnsemblPlants" id="Solyc09g030385.1.1">
    <property type="protein sequence ID" value="Solyc09g030385.1.1"/>
    <property type="gene ID" value="Solyc09g030385.1"/>
</dbReference>
<keyword evidence="2" id="KW-1185">Reference proteome</keyword>
<dbReference type="Proteomes" id="UP000004994">
    <property type="component" value="Chromosome 9"/>
</dbReference>
<reference evidence="1" key="1">
    <citation type="journal article" date="2012" name="Nature">
        <title>The tomato genome sequence provides insights into fleshy fruit evolution.</title>
        <authorList>
            <consortium name="Tomato Genome Consortium"/>
        </authorList>
    </citation>
    <scope>NUCLEOTIDE SEQUENCE [LARGE SCALE GENOMIC DNA]</scope>
    <source>
        <strain evidence="1">cv. Heinz 1706</strain>
    </source>
</reference>
<accession>A0A3Q7I2C9</accession>
<name>A0A3Q7I2C9_SOLLC</name>
<proteinExistence type="predicted"/>
<sequence>MREQAKSILEFWVCCFGTCIFAEIPCIVVDSSSKLVRPGTLAGKRFKFSFTVALRSLLSPISFLSLFSATSYMDSSPYSCTSKLRHIGSIFVPISRVRPIYLKAVTGSRDPTTCWKLVDKCSKAQEMGCIHEVYYIYALIYRFMATNVWPEVQKYRDEINNRPPTNPRNSLGKIKWMYLLNLSALGQGRKGILGLVPPLETPIDFLPQIFAHHLHNL</sequence>
<reference evidence="1" key="2">
    <citation type="submission" date="2019-01" db="UniProtKB">
        <authorList>
            <consortium name="EnsemblPlants"/>
        </authorList>
    </citation>
    <scope>IDENTIFICATION</scope>
    <source>
        <strain evidence="1">cv. Heinz 1706</strain>
    </source>
</reference>
<dbReference type="AlphaFoldDB" id="A0A3Q7I2C9"/>